<feature type="transmembrane region" description="Helical" evidence="5">
    <location>
        <begin position="143"/>
        <end position="162"/>
    </location>
</feature>
<feature type="transmembrane region" description="Helical" evidence="5">
    <location>
        <begin position="202"/>
        <end position="221"/>
    </location>
</feature>
<keyword evidence="8" id="KW-1185">Reference proteome</keyword>
<feature type="transmembrane region" description="Helical" evidence="5">
    <location>
        <begin position="261"/>
        <end position="282"/>
    </location>
</feature>
<dbReference type="Pfam" id="PF00083">
    <property type="entry name" value="Sugar_tr"/>
    <property type="match status" value="1"/>
</dbReference>
<feature type="transmembrane region" description="Helical" evidence="5">
    <location>
        <begin position="12"/>
        <end position="33"/>
    </location>
</feature>
<dbReference type="OrthoDB" id="2544694at2759"/>
<evidence type="ECO:0000313" key="8">
    <source>
        <dbReference type="Proteomes" id="UP000770661"/>
    </source>
</evidence>
<comment type="subcellular location">
    <subcellularLocation>
        <location evidence="1">Membrane</location>
        <topology evidence="1">Multi-pass membrane protein</topology>
    </subcellularLocation>
</comment>
<dbReference type="InterPro" id="IPR036259">
    <property type="entry name" value="MFS_trans_sf"/>
</dbReference>
<protein>
    <submittedName>
        <fullName evidence="7">Organic cation transporter protein</fullName>
    </submittedName>
</protein>
<keyword evidence="4 5" id="KW-0472">Membrane</keyword>
<proteinExistence type="predicted"/>
<dbReference type="PROSITE" id="PS50850">
    <property type="entry name" value="MFS"/>
    <property type="match status" value="1"/>
</dbReference>
<evidence type="ECO:0000256" key="3">
    <source>
        <dbReference type="ARBA" id="ARBA00022989"/>
    </source>
</evidence>
<evidence type="ECO:0000313" key="7">
    <source>
        <dbReference type="EMBL" id="KAG0720106.1"/>
    </source>
</evidence>
<dbReference type="GO" id="GO:0022857">
    <property type="term" value="F:transmembrane transporter activity"/>
    <property type="evidence" value="ECO:0007669"/>
    <property type="project" value="InterPro"/>
</dbReference>
<dbReference type="SUPFAM" id="SSF103473">
    <property type="entry name" value="MFS general substrate transporter"/>
    <property type="match status" value="1"/>
</dbReference>
<dbReference type="InterPro" id="IPR005828">
    <property type="entry name" value="MFS_sugar_transport-like"/>
</dbReference>
<evidence type="ECO:0000256" key="2">
    <source>
        <dbReference type="ARBA" id="ARBA00022692"/>
    </source>
</evidence>
<dbReference type="Gene3D" id="1.20.1250.20">
    <property type="entry name" value="MFS general substrate transporter like domains"/>
    <property type="match status" value="1"/>
</dbReference>
<evidence type="ECO:0000256" key="1">
    <source>
        <dbReference type="ARBA" id="ARBA00004141"/>
    </source>
</evidence>
<dbReference type="PANTHER" id="PTHR24064">
    <property type="entry name" value="SOLUTE CARRIER FAMILY 22 MEMBER"/>
    <property type="match status" value="1"/>
</dbReference>
<feature type="domain" description="Major facilitator superfamily (MFS) profile" evidence="6">
    <location>
        <begin position="1"/>
        <end position="316"/>
    </location>
</feature>
<dbReference type="Proteomes" id="UP000770661">
    <property type="component" value="Unassembled WGS sequence"/>
</dbReference>
<name>A0A8J5CTH3_CHIOP</name>
<evidence type="ECO:0000256" key="4">
    <source>
        <dbReference type="ARBA" id="ARBA00023136"/>
    </source>
</evidence>
<dbReference type="AlphaFoldDB" id="A0A8J5CTH3"/>
<comment type="caution">
    <text evidence="7">The sequence shown here is derived from an EMBL/GenBank/DDBJ whole genome shotgun (WGS) entry which is preliminary data.</text>
</comment>
<dbReference type="EMBL" id="JACEEZ010013456">
    <property type="protein sequence ID" value="KAG0720106.1"/>
    <property type="molecule type" value="Genomic_DNA"/>
</dbReference>
<accession>A0A8J5CTH3</accession>
<feature type="transmembrane region" description="Helical" evidence="5">
    <location>
        <begin position="174"/>
        <end position="195"/>
    </location>
</feature>
<dbReference type="GO" id="GO:0016020">
    <property type="term" value="C:membrane"/>
    <property type="evidence" value="ECO:0007669"/>
    <property type="project" value="UniProtKB-SubCell"/>
</dbReference>
<dbReference type="InterPro" id="IPR020846">
    <property type="entry name" value="MFS_dom"/>
</dbReference>
<feature type="transmembrane region" description="Helical" evidence="5">
    <location>
        <begin position="39"/>
        <end position="58"/>
    </location>
</feature>
<organism evidence="7 8">
    <name type="scientific">Chionoecetes opilio</name>
    <name type="common">Atlantic snow crab</name>
    <name type="synonym">Cancer opilio</name>
    <dbReference type="NCBI Taxonomy" id="41210"/>
    <lineage>
        <taxon>Eukaryota</taxon>
        <taxon>Metazoa</taxon>
        <taxon>Ecdysozoa</taxon>
        <taxon>Arthropoda</taxon>
        <taxon>Crustacea</taxon>
        <taxon>Multicrustacea</taxon>
        <taxon>Malacostraca</taxon>
        <taxon>Eumalacostraca</taxon>
        <taxon>Eucarida</taxon>
        <taxon>Decapoda</taxon>
        <taxon>Pleocyemata</taxon>
        <taxon>Brachyura</taxon>
        <taxon>Eubrachyura</taxon>
        <taxon>Majoidea</taxon>
        <taxon>Majidae</taxon>
        <taxon>Chionoecetes</taxon>
    </lineage>
</organism>
<feature type="transmembrane region" description="Helical" evidence="5">
    <location>
        <begin position="288"/>
        <end position="309"/>
    </location>
</feature>
<reference evidence="7" key="1">
    <citation type="submission" date="2020-07" db="EMBL/GenBank/DDBJ databases">
        <title>The High-quality genome of the commercially important snow crab, Chionoecetes opilio.</title>
        <authorList>
            <person name="Jeong J.-H."/>
            <person name="Ryu S."/>
        </authorList>
    </citation>
    <scope>NUCLEOTIDE SEQUENCE</scope>
    <source>
        <strain evidence="7">MADBK_172401_WGS</strain>
        <tissue evidence="7">Digestive gland</tissue>
    </source>
</reference>
<keyword evidence="2 5" id="KW-0812">Transmembrane</keyword>
<evidence type="ECO:0000256" key="5">
    <source>
        <dbReference type="SAM" id="Phobius"/>
    </source>
</evidence>
<evidence type="ECO:0000259" key="6">
    <source>
        <dbReference type="PROSITE" id="PS50850"/>
    </source>
</evidence>
<gene>
    <name evidence="7" type="primary">Orct_17</name>
    <name evidence="7" type="ORF">GWK47_049137</name>
</gene>
<feature type="transmembrane region" description="Helical" evidence="5">
    <location>
        <begin position="227"/>
        <end position="249"/>
    </location>
</feature>
<sequence>MEVCETKWRSLVGIIMALPWALGMMLWGGAGFLIRDWRWLQLIVSLPTLLIFPVLFMIDESPRWLIVAGRHEQAVKVLRRASKYNKTTLPPDHLLRPMIKDIQLESDKPMVKTESQVKEDLSKRSGRCALSWPKMFKSHKIRVVILALTVNFFVSSLVYWGLSLSGTVYSSDPFLYMVLSGLMEVPSYSLTVPIIKKWGRKSPTMIGYVICGVVIISLAFIPADMTWLVMTFALLGKLAISSAFMILFVYEAELLPTEVRLQGLAVTVVAANVAGSVSPYIANYLSPLVPWLPSVIFGVASFVASLVIIPLPETLGRPLPDTIDDLETLWRRKGTRTDAEDDGQTEKLTAA</sequence>
<keyword evidence="3 5" id="KW-1133">Transmembrane helix</keyword>